<evidence type="ECO:0000313" key="2">
    <source>
        <dbReference type="EMBL" id="KAF2886160.1"/>
    </source>
</evidence>
<protein>
    <submittedName>
        <fullName evidence="2">Uncharacterized protein</fullName>
    </submittedName>
</protein>
<dbReference type="Proteomes" id="UP000801492">
    <property type="component" value="Unassembled WGS sequence"/>
</dbReference>
<name>A0A8K0CF30_IGNLU</name>
<accession>A0A8K0CF30</accession>
<keyword evidence="1" id="KW-0472">Membrane</keyword>
<feature type="transmembrane region" description="Helical" evidence="1">
    <location>
        <begin position="27"/>
        <end position="47"/>
    </location>
</feature>
<sequence length="129" mass="14758">SLPPLRLMAVSDRIVRVCSADLVISKLIFFIISIATYVKLTFCFLGFENRIVSTLMQIEKNINQHFVILSQFLTQAKGNSNDVTSPDNVPKFPIQTLEEFRQFEDLLENDPSVRQHMVPSSLKNLVFLQ</sequence>
<comment type="caution">
    <text evidence="2">The sequence shown here is derived from an EMBL/GenBank/DDBJ whole genome shotgun (WGS) entry which is preliminary data.</text>
</comment>
<feature type="non-terminal residue" evidence="2">
    <location>
        <position position="1"/>
    </location>
</feature>
<keyword evidence="3" id="KW-1185">Reference proteome</keyword>
<dbReference type="OrthoDB" id="6776294at2759"/>
<keyword evidence="1" id="KW-1133">Transmembrane helix</keyword>
<keyword evidence="1" id="KW-0812">Transmembrane</keyword>
<dbReference type="AlphaFoldDB" id="A0A8K0CF30"/>
<reference evidence="2" key="1">
    <citation type="submission" date="2019-08" db="EMBL/GenBank/DDBJ databases">
        <title>The genome of the North American firefly Photinus pyralis.</title>
        <authorList>
            <consortium name="Photinus pyralis genome working group"/>
            <person name="Fallon T.R."/>
            <person name="Sander Lower S.E."/>
            <person name="Weng J.-K."/>
        </authorList>
    </citation>
    <scope>NUCLEOTIDE SEQUENCE</scope>
    <source>
        <strain evidence="2">TRF0915ILg1</strain>
        <tissue evidence="2">Whole body</tissue>
    </source>
</reference>
<evidence type="ECO:0000313" key="3">
    <source>
        <dbReference type="Proteomes" id="UP000801492"/>
    </source>
</evidence>
<evidence type="ECO:0000256" key="1">
    <source>
        <dbReference type="SAM" id="Phobius"/>
    </source>
</evidence>
<organism evidence="2 3">
    <name type="scientific">Ignelater luminosus</name>
    <name type="common">Cucubano</name>
    <name type="synonym">Pyrophorus luminosus</name>
    <dbReference type="NCBI Taxonomy" id="2038154"/>
    <lineage>
        <taxon>Eukaryota</taxon>
        <taxon>Metazoa</taxon>
        <taxon>Ecdysozoa</taxon>
        <taxon>Arthropoda</taxon>
        <taxon>Hexapoda</taxon>
        <taxon>Insecta</taxon>
        <taxon>Pterygota</taxon>
        <taxon>Neoptera</taxon>
        <taxon>Endopterygota</taxon>
        <taxon>Coleoptera</taxon>
        <taxon>Polyphaga</taxon>
        <taxon>Elateriformia</taxon>
        <taxon>Elateroidea</taxon>
        <taxon>Elateridae</taxon>
        <taxon>Agrypninae</taxon>
        <taxon>Pyrophorini</taxon>
        <taxon>Ignelater</taxon>
    </lineage>
</organism>
<proteinExistence type="predicted"/>
<dbReference type="EMBL" id="VTPC01088508">
    <property type="protein sequence ID" value="KAF2886160.1"/>
    <property type="molecule type" value="Genomic_DNA"/>
</dbReference>
<gene>
    <name evidence="2" type="ORF">ILUMI_20013</name>
</gene>